<evidence type="ECO:0000313" key="2">
    <source>
        <dbReference type="EMBL" id="MBW31967.1"/>
    </source>
</evidence>
<keyword evidence="1" id="KW-0732">Signal</keyword>
<protein>
    <submittedName>
        <fullName evidence="2">Putative secreted peptide</fullName>
    </submittedName>
</protein>
<organism evidence="2">
    <name type="scientific">Anopheles braziliensis</name>
    <dbReference type="NCBI Taxonomy" id="58242"/>
    <lineage>
        <taxon>Eukaryota</taxon>
        <taxon>Metazoa</taxon>
        <taxon>Ecdysozoa</taxon>
        <taxon>Arthropoda</taxon>
        <taxon>Hexapoda</taxon>
        <taxon>Insecta</taxon>
        <taxon>Pterygota</taxon>
        <taxon>Neoptera</taxon>
        <taxon>Endopterygota</taxon>
        <taxon>Diptera</taxon>
        <taxon>Nematocera</taxon>
        <taxon>Culicoidea</taxon>
        <taxon>Culicidae</taxon>
        <taxon>Anophelinae</taxon>
        <taxon>Anopheles</taxon>
    </lineage>
</organism>
<evidence type="ECO:0000256" key="1">
    <source>
        <dbReference type="SAM" id="SignalP"/>
    </source>
</evidence>
<feature type="chain" id="PRO_5014999065" evidence="1">
    <location>
        <begin position="20"/>
        <end position="67"/>
    </location>
</feature>
<accession>A0A2M3ZTR8</accession>
<name>A0A2M3ZTR8_9DIPT</name>
<sequence length="67" mass="7376">MVLLGWAQGCLFSLPLGYSGVCAPFLHFPGLHAYGAEPMRHAHRVSGGVTCQVNSVVVTDIWYSKRW</sequence>
<reference evidence="2" key="1">
    <citation type="submission" date="2018-01" db="EMBL/GenBank/DDBJ databases">
        <title>An insight into the sialome of Amazonian anophelines.</title>
        <authorList>
            <person name="Ribeiro J.M."/>
            <person name="Scarpassa V."/>
            <person name="Calvo E."/>
        </authorList>
    </citation>
    <scope>NUCLEOTIDE SEQUENCE</scope>
    <source>
        <tissue evidence="2">Salivary glands</tissue>
    </source>
</reference>
<proteinExistence type="predicted"/>
<feature type="signal peptide" evidence="1">
    <location>
        <begin position="1"/>
        <end position="19"/>
    </location>
</feature>
<dbReference type="AlphaFoldDB" id="A0A2M3ZTR8"/>
<dbReference type="EMBL" id="GGFM01011216">
    <property type="protein sequence ID" value="MBW31967.1"/>
    <property type="molecule type" value="Transcribed_RNA"/>
</dbReference>